<sequence>MEDLSKHFIIAGASSGIGLSMARALTASGHRVTGLSRTPGELEGTPGYTHVFHDFLSPDPLPAIAGPADGIAYCPGSITLKPLARLSRTDITNDFELNAMGAFLFVRQYIENMKDAGSGAVLLFSSVAASTGLPYHASIAMAKGAIEGLVKALAAELAPQIRVNAIAPSLTDTPLAKQLLNSDAKIAANAERHPLKSIGRAEDIAELGCQLLTGSPWMTGQVISVNGGLGTILR</sequence>
<dbReference type="InterPro" id="IPR002347">
    <property type="entry name" value="SDR_fam"/>
</dbReference>
<proteinExistence type="inferred from homology"/>
<dbReference type="PRINTS" id="PR00081">
    <property type="entry name" value="GDHRDH"/>
</dbReference>
<name>A0A2S1R328_9FLAO</name>
<evidence type="ECO:0000256" key="2">
    <source>
        <dbReference type="ARBA" id="ARBA00023002"/>
    </source>
</evidence>
<dbReference type="EMBL" id="CP029186">
    <property type="protein sequence ID" value="AWH87054.1"/>
    <property type="molecule type" value="Genomic_DNA"/>
</dbReference>
<dbReference type="CDD" id="cd05233">
    <property type="entry name" value="SDR_c"/>
    <property type="match status" value="1"/>
</dbReference>
<protein>
    <submittedName>
        <fullName evidence="3">Oxidoreductase</fullName>
    </submittedName>
</protein>
<keyword evidence="4" id="KW-1185">Reference proteome</keyword>
<gene>
    <name evidence="3" type="ORF">HYN59_15910</name>
</gene>
<dbReference type="Gene3D" id="3.40.50.720">
    <property type="entry name" value="NAD(P)-binding Rossmann-like Domain"/>
    <property type="match status" value="1"/>
</dbReference>
<accession>A0A2S1R328</accession>
<organism evidence="3 4">
    <name type="scientific">Flavobacterium album</name>
    <dbReference type="NCBI Taxonomy" id="2175091"/>
    <lineage>
        <taxon>Bacteria</taxon>
        <taxon>Pseudomonadati</taxon>
        <taxon>Bacteroidota</taxon>
        <taxon>Flavobacteriia</taxon>
        <taxon>Flavobacteriales</taxon>
        <taxon>Flavobacteriaceae</taxon>
        <taxon>Flavobacterium</taxon>
    </lineage>
</organism>
<evidence type="ECO:0000313" key="4">
    <source>
        <dbReference type="Proteomes" id="UP000244929"/>
    </source>
</evidence>
<dbReference type="RefSeq" id="WP_108779773.1">
    <property type="nucleotide sequence ID" value="NZ_CP029186.1"/>
</dbReference>
<comment type="similarity">
    <text evidence="1">Belongs to the short-chain dehydrogenases/reductases (SDR) family.</text>
</comment>
<evidence type="ECO:0000313" key="3">
    <source>
        <dbReference type="EMBL" id="AWH87054.1"/>
    </source>
</evidence>
<dbReference type="SUPFAM" id="SSF51735">
    <property type="entry name" value="NAD(P)-binding Rossmann-fold domains"/>
    <property type="match status" value="1"/>
</dbReference>
<dbReference type="GO" id="GO:0016491">
    <property type="term" value="F:oxidoreductase activity"/>
    <property type="evidence" value="ECO:0007669"/>
    <property type="project" value="UniProtKB-KW"/>
</dbReference>
<dbReference type="InterPro" id="IPR051122">
    <property type="entry name" value="SDR_DHRS6-like"/>
</dbReference>
<dbReference type="InterPro" id="IPR036291">
    <property type="entry name" value="NAD(P)-bd_dom_sf"/>
</dbReference>
<keyword evidence="2" id="KW-0560">Oxidoreductase</keyword>
<dbReference type="AlphaFoldDB" id="A0A2S1R328"/>
<evidence type="ECO:0000256" key="1">
    <source>
        <dbReference type="ARBA" id="ARBA00006484"/>
    </source>
</evidence>
<reference evidence="3 4" key="1">
    <citation type="submission" date="2018-04" db="EMBL/GenBank/DDBJ databases">
        <title>Genome sequencing of Flavobacterium sp. HYN0059.</title>
        <authorList>
            <person name="Yi H."/>
            <person name="Baek C."/>
        </authorList>
    </citation>
    <scope>NUCLEOTIDE SEQUENCE [LARGE SCALE GENOMIC DNA]</scope>
    <source>
        <strain evidence="3 4">HYN0059</strain>
    </source>
</reference>
<dbReference type="KEGG" id="falb:HYN59_15910"/>
<dbReference type="PANTHER" id="PTHR43477:SF1">
    <property type="entry name" value="DIHYDROANTICAPSIN 7-DEHYDROGENASE"/>
    <property type="match status" value="1"/>
</dbReference>
<dbReference type="Pfam" id="PF13561">
    <property type="entry name" value="adh_short_C2"/>
    <property type="match status" value="1"/>
</dbReference>
<dbReference type="PANTHER" id="PTHR43477">
    <property type="entry name" value="DIHYDROANTICAPSIN 7-DEHYDROGENASE"/>
    <property type="match status" value="1"/>
</dbReference>
<dbReference type="Proteomes" id="UP000244929">
    <property type="component" value="Chromosome"/>
</dbReference>
<dbReference type="OrthoDB" id="9803333at2"/>